<dbReference type="Pfam" id="PF00067">
    <property type="entry name" value="p450"/>
    <property type="match status" value="1"/>
</dbReference>
<accession>A0ABT4A488</accession>
<dbReference type="InterPro" id="IPR036396">
    <property type="entry name" value="Cyt_P450_sf"/>
</dbReference>
<keyword evidence="2" id="KW-0479">Metal-binding</keyword>
<evidence type="ECO:0000313" key="4">
    <source>
        <dbReference type="Proteomes" id="UP001207654"/>
    </source>
</evidence>
<keyword evidence="2" id="KW-0408">Iron</keyword>
<proteinExistence type="inferred from homology"/>
<keyword evidence="4" id="KW-1185">Reference proteome</keyword>
<dbReference type="PANTHER" id="PTHR46696">
    <property type="entry name" value="P450, PUTATIVE (EUROFUNG)-RELATED"/>
    <property type="match status" value="1"/>
</dbReference>
<gene>
    <name evidence="3" type="ORF">OV287_14960</name>
</gene>
<dbReference type="EMBL" id="JAPNKA010000001">
    <property type="protein sequence ID" value="MCY1075772.1"/>
    <property type="molecule type" value="Genomic_DNA"/>
</dbReference>
<dbReference type="Gene3D" id="1.10.630.10">
    <property type="entry name" value="Cytochrome P450"/>
    <property type="match status" value="1"/>
</dbReference>
<dbReference type="PROSITE" id="PS00086">
    <property type="entry name" value="CYTOCHROME_P450"/>
    <property type="match status" value="1"/>
</dbReference>
<dbReference type="InterPro" id="IPR002397">
    <property type="entry name" value="Cyt_P450_B"/>
</dbReference>
<dbReference type="Proteomes" id="UP001207654">
    <property type="component" value="Unassembled WGS sequence"/>
</dbReference>
<evidence type="ECO:0000313" key="3">
    <source>
        <dbReference type="EMBL" id="MCY1075772.1"/>
    </source>
</evidence>
<name>A0ABT4A488_9BACT</name>
<keyword evidence="2" id="KW-0349">Heme</keyword>
<keyword evidence="2" id="KW-0503">Monooxygenase</keyword>
<dbReference type="SUPFAM" id="SSF48264">
    <property type="entry name" value="Cytochrome P450"/>
    <property type="match status" value="1"/>
</dbReference>
<comment type="similarity">
    <text evidence="1 2">Belongs to the cytochrome P450 family.</text>
</comment>
<dbReference type="InterPro" id="IPR017972">
    <property type="entry name" value="Cyt_P450_CS"/>
</dbReference>
<evidence type="ECO:0000256" key="1">
    <source>
        <dbReference type="ARBA" id="ARBA00010617"/>
    </source>
</evidence>
<comment type="caution">
    <text evidence="3">The sequence shown here is derived from an EMBL/GenBank/DDBJ whole genome shotgun (WGS) entry which is preliminary data.</text>
</comment>
<evidence type="ECO:0000256" key="2">
    <source>
        <dbReference type="RuleBase" id="RU000461"/>
    </source>
</evidence>
<dbReference type="InterPro" id="IPR001128">
    <property type="entry name" value="Cyt_P450"/>
</dbReference>
<dbReference type="RefSeq" id="WP_267534686.1">
    <property type="nucleotide sequence ID" value="NZ_JAPNKA010000001.1"/>
</dbReference>
<sequence>MSRVFPFFSPEVQQDPYPLYAQARAEEPIFFCEDLGMWVATRHADVTAILRDTDRFSSRLTTVSVKEPPPEVVAVMRRGFPRTGSIIHLDPPEHTSVRRRMNAAFTPHRIASLEGAISSLANQLVDSFEATGRTELIASFCGPLPVAVIGDILGVSRADSGKFGQWADDSARLLMSGQLPTDEWVRVAESVVTMQHYLAELISARRSTPADDLLTTLIQTATAPSGQLDMTKAVSYATAFVFAGHKTTTDLLGNALRLLLLHPEQLAALVREPSLAAAAVEETLRRDCPVPGTARVANVDVKIGDVTIPKDARILVLLGSANHDESVFEAPSKFELGRAGSGEHLGFGRGVHFCLGAPLARLQGRVALSVLTQRLPGLRLADERPVKFRQVTMFRGPVSLEVAWDVKR</sequence>
<organism evidence="3 4">
    <name type="scientific">Archangium lansingense</name>
    <dbReference type="NCBI Taxonomy" id="2995310"/>
    <lineage>
        <taxon>Bacteria</taxon>
        <taxon>Pseudomonadati</taxon>
        <taxon>Myxococcota</taxon>
        <taxon>Myxococcia</taxon>
        <taxon>Myxococcales</taxon>
        <taxon>Cystobacterineae</taxon>
        <taxon>Archangiaceae</taxon>
        <taxon>Archangium</taxon>
    </lineage>
</organism>
<keyword evidence="2" id="KW-0560">Oxidoreductase</keyword>
<dbReference type="PRINTS" id="PR00359">
    <property type="entry name" value="BP450"/>
</dbReference>
<protein>
    <submittedName>
        <fullName evidence="3">Cytochrome P450</fullName>
    </submittedName>
</protein>
<dbReference type="PANTHER" id="PTHR46696:SF1">
    <property type="entry name" value="CYTOCHROME P450 YJIB-RELATED"/>
    <property type="match status" value="1"/>
</dbReference>
<reference evidence="3 4" key="1">
    <citation type="submission" date="2022-11" db="EMBL/GenBank/DDBJ databases">
        <title>Minimal conservation of predation-associated metabolite biosynthetic gene clusters underscores biosynthetic potential of Myxococcota including descriptions for ten novel species: Archangium lansinium sp. nov., Myxococcus landrumus sp. nov., Nannocystis bai.</title>
        <authorList>
            <person name="Ahearne A."/>
            <person name="Stevens C."/>
            <person name="Phillips K."/>
        </authorList>
    </citation>
    <scope>NUCLEOTIDE SEQUENCE [LARGE SCALE GENOMIC DNA]</scope>
    <source>
        <strain evidence="3 4">MIWBW</strain>
    </source>
</reference>